<dbReference type="GO" id="GO:0005737">
    <property type="term" value="C:cytoplasm"/>
    <property type="evidence" value="ECO:0007669"/>
    <property type="project" value="UniProtKB-SubCell"/>
</dbReference>
<dbReference type="Pfam" id="PF01336">
    <property type="entry name" value="tRNA_anti-codon"/>
    <property type="match status" value="1"/>
</dbReference>
<evidence type="ECO:0000313" key="13">
    <source>
        <dbReference type="EMBL" id="PJF16734.1"/>
    </source>
</evidence>
<comment type="caution">
    <text evidence="13">The sequence shown here is derived from an EMBL/GenBank/DDBJ whole genome shotgun (WGS) entry which is preliminary data.</text>
</comment>
<dbReference type="EMBL" id="MTSL01000208">
    <property type="protein sequence ID" value="PJF16734.1"/>
    <property type="molecule type" value="Genomic_DNA"/>
</dbReference>
<evidence type="ECO:0000256" key="11">
    <source>
        <dbReference type="ARBA" id="ARBA00047844"/>
    </source>
</evidence>
<dbReference type="Gene3D" id="3.30.1910.20">
    <property type="entry name" value="asparaginyl-tRNA synthetase, N-terminal domain"/>
    <property type="match status" value="1"/>
</dbReference>
<dbReference type="GO" id="GO:0004816">
    <property type="term" value="F:asparagine-tRNA ligase activity"/>
    <property type="evidence" value="ECO:0007669"/>
    <property type="project" value="UniProtKB-EC"/>
</dbReference>
<organism evidence="13 14">
    <name type="scientific">Paramicrosporidium saccamoebae</name>
    <dbReference type="NCBI Taxonomy" id="1246581"/>
    <lineage>
        <taxon>Eukaryota</taxon>
        <taxon>Fungi</taxon>
        <taxon>Fungi incertae sedis</taxon>
        <taxon>Cryptomycota</taxon>
        <taxon>Cryptomycota incertae sedis</taxon>
        <taxon>Paramicrosporidium</taxon>
    </lineage>
</organism>
<dbReference type="OrthoDB" id="1931232at2759"/>
<evidence type="ECO:0000256" key="9">
    <source>
        <dbReference type="ARBA" id="ARBA00023146"/>
    </source>
</evidence>
<dbReference type="Pfam" id="PF00152">
    <property type="entry name" value="tRNA-synt_2"/>
    <property type="match status" value="1"/>
</dbReference>
<proteinExistence type="inferred from homology"/>
<evidence type="ECO:0000256" key="7">
    <source>
        <dbReference type="ARBA" id="ARBA00022840"/>
    </source>
</evidence>
<dbReference type="FunFam" id="3.30.930.10:FF:000040">
    <property type="entry name" value="Asparagine--tRNA ligase, cytoplasmic"/>
    <property type="match status" value="1"/>
</dbReference>
<comment type="subcellular location">
    <subcellularLocation>
        <location evidence="1">Cytoplasm</location>
    </subcellularLocation>
</comment>
<dbReference type="SUPFAM" id="SSF50249">
    <property type="entry name" value="Nucleic acid-binding proteins"/>
    <property type="match status" value="1"/>
</dbReference>
<dbReference type="InterPro" id="IPR048952">
    <property type="entry name" value="AsnRS_N"/>
</dbReference>
<name>A0A2H9TG21_9FUNG</name>
<evidence type="ECO:0000256" key="1">
    <source>
        <dbReference type="ARBA" id="ARBA00004496"/>
    </source>
</evidence>
<dbReference type="AlphaFoldDB" id="A0A2H9TG21"/>
<keyword evidence="9 13" id="KW-0030">Aminoacyl-tRNA synthetase</keyword>
<keyword evidence="6" id="KW-0547">Nucleotide-binding</keyword>
<evidence type="ECO:0000313" key="14">
    <source>
        <dbReference type="Proteomes" id="UP000240830"/>
    </source>
</evidence>
<comment type="catalytic activity">
    <reaction evidence="11">
        <text>tRNA(Asn) + L-asparagine + ATP = L-asparaginyl-tRNA(Asn) + AMP + diphosphate + H(+)</text>
        <dbReference type="Rhea" id="RHEA:11180"/>
        <dbReference type="Rhea" id="RHEA-COMP:9659"/>
        <dbReference type="Rhea" id="RHEA-COMP:9674"/>
        <dbReference type="ChEBI" id="CHEBI:15378"/>
        <dbReference type="ChEBI" id="CHEBI:30616"/>
        <dbReference type="ChEBI" id="CHEBI:33019"/>
        <dbReference type="ChEBI" id="CHEBI:58048"/>
        <dbReference type="ChEBI" id="CHEBI:78442"/>
        <dbReference type="ChEBI" id="CHEBI:78515"/>
        <dbReference type="ChEBI" id="CHEBI:456215"/>
        <dbReference type="EC" id="6.1.1.22"/>
    </reaction>
</comment>
<dbReference type="PRINTS" id="PR01042">
    <property type="entry name" value="TRNASYNTHASP"/>
</dbReference>
<feature type="domain" description="Aminoacyl-transfer RNA synthetases class-II family profile" evidence="12">
    <location>
        <begin position="259"/>
        <end position="553"/>
    </location>
</feature>
<dbReference type="SUPFAM" id="SSF55681">
    <property type="entry name" value="Class II aaRS and biotin synthetases"/>
    <property type="match status" value="1"/>
</dbReference>
<dbReference type="GO" id="GO:0006421">
    <property type="term" value="P:asparaginyl-tRNA aminoacylation"/>
    <property type="evidence" value="ECO:0007669"/>
    <property type="project" value="InterPro"/>
</dbReference>
<dbReference type="InterPro" id="IPR002312">
    <property type="entry name" value="Asp/Asn-tRNA-synth_IIb"/>
</dbReference>
<dbReference type="NCBIfam" id="TIGR00457">
    <property type="entry name" value="asnS"/>
    <property type="match status" value="1"/>
</dbReference>
<dbReference type="Pfam" id="PF20917">
    <property type="entry name" value="AsnRS_N"/>
    <property type="match status" value="1"/>
</dbReference>
<dbReference type="EC" id="6.1.1.22" evidence="3"/>
<gene>
    <name evidence="13" type="ORF">PSACC_03415</name>
</gene>
<protein>
    <recommendedName>
        <fullName evidence="3">asparagine--tRNA ligase</fullName>
        <ecNumber evidence="3">6.1.1.22</ecNumber>
    </recommendedName>
    <alternativeName>
        <fullName evidence="10">Asparaginyl-tRNA synthetase</fullName>
    </alternativeName>
</protein>
<dbReference type="InterPro" id="IPR045864">
    <property type="entry name" value="aa-tRNA-synth_II/BPL/LPL"/>
</dbReference>
<dbReference type="PANTHER" id="PTHR22594">
    <property type="entry name" value="ASPARTYL/LYSYL-TRNA SYNTHETASE"/>
    <property type="match status" value="1"/>
</dbReference>
<dbReference type="InterPro" id="IPR004365">
    <property type="entry name" value="NA-bd_OB_tRNA"/>
</dbReference>
<dbReference type="STRING" id="1246581.A0A2H9TG21"/>
<dbReference type="InterPro" id="IPR006195">
    <property type="entry name" value="aa-tRNA-synth_II"/>
</dbReference>
<keyword evidence="8" id="KW-0648">Protein biosynthesis</keyword>
<dbReference type="PANTHER" id="PTHR22594:SF16">
    <property type="entry name" value="ASPARAGINE--TRNA LIGASE, CYTOPLASMIC"/>
    <property type="match status" value="1"/>
</dbReference>
<sequence length="561" mass="64184">MEDLSLSEPRKTLYACLLCGSDDGGDGTEAKPFGTLAHALSVAINGGEITIPKDVKLMLRKSEEEGFQDAPKAALKKAVGLLEIQEKKARKQAERENLPSQAVETQVEYKVLTEDSTLPVAQKIKIREAEKARKEGKRVVIFGWIHRMRMQGKNMMFLTLRDGSGYLQCLLGKEMCQSVDIPKLTVESTVALYGTLVEVPEGKSAPGGHELIVDFWKLIHAAPSGIEAFETKLNKEAGPEVMYDQRHLVLRGETASSLMKLRSVFLQAFRQHYIEQHYVELTTPCLTQTECEGGSTLFKLDYYGEPAYLTQSSQLYLETAIPSMGDVFCIQMSFRAEASRTRRHLSEFTHIEAEMPFITYDELLERLEFLVCDVIEKALSSSSRDMILELNPDLKVPQRPFRRMQYKDAIEWLRQADFRKDDGTLYEYGEDIPEKPERFMVDTLGEPIFLCRFPTAMKAFYMFRDEEDPALTHSTDLLMPGVGEIIGGSMRIWDYEDIMKGYAREGIDPKFYYWYTDQRKYGACPHGGYGLGFERFLAWALKRDHVREVCFYPRYMKRCTP</sequence>
<keyword evidence="4" id="KW-0963">Cytoplasm</keyword>
<dbReference type="InterPro" id="IPR004522">
    <property type="entry name" value="Asn-tRNA-ligase"/>
</dbReference>
<dbReference type="GO" id="GO:0003676">
    <property type="term" value="F:nucleic acid binding"/>
    <property type="evidence" value="ECO:0007669"/>
    <property type="project" value="InterPro"/>
</dbReference>
<dbReference type="GO" id="GO:0005524">
    <property type="term" value="F:ATP binding"/>
    <property type="evidence" value="ECO:0007669"/>
    <property type="project" value="UniProtKB-KW"/>
</dbReference>
<accession>A0A2H9TG21</accession>
<dbReference type="Gene3D" id="2.40.50.140">
    <property type="entry name" value="Nucleic acid-binding proteins"/>
    <property type="match status" value="1"/>
</dbReference>
<evidence type="ECO:0000256" key="8">
    <source>
        <dbReference type="ARBA" id="ARBA00022917"/>
    </source>
</evidence>
<keyword evidence="7" id="KW-0067">ATP-binding</keyword>
<reference evidence="13 14" key="1">
    <citation type="submission" date="2016-10" db="EMBL/GenBank/DDBJ databases">
        <title>The genome of Paramicrosporidium saccamoebae is the missing link in understanding Cryptomycota and Microsporidia evolution.</title>
        <authorList>
            <person name="Quandt C.A."/>
            <person name="Beaudet D."/>
            <person name="Corsaro D."/>
            <person name="Michel R."/>
            <person name="Corradi N."/>
            <person name="James T."/>
        </authorList>
    </citation>
    <scope>NUCLEOTIDE SEQUENCE [LARGE SCALE GENOMIC DNA]</scope>
    <source>
        <strain evidence="13 14">KSL3</strain>
    </source>
</reference>
<evidence type="ECO:0000256" key="4">
    <source>
        <dbReference type="ARBA" id="ARBA00022490"/>
    </source>
</evidence>
<evidence type="ECO:0000259" key="12">
    <source>
        <dbReference type="PROSITE" id="PS50862"/>
    </source>
</evidence>
<dbReference type="Gene3D" id="3.30.930.10">
    <property type="entry name" value="Bira Bifunctional Protein, Domain 2"/>
    <property type="match status" value="1"/>
</dbReference>
<evidence type="ECO:0000256" key="2">
    <source>
        <dbReference type="ARBA" id="ARBA00008226"/>
    </source>
</evidence>
<dbReference type="InterPro" id="IPR012340">
    <property type="entry name" value="NA-bd_OB-fold"/>
</dbReference>
<keyword evidence="5" id="KW-0436">Ligase</keyword>
<dbReference type="PROSITE" id="PS50862">
    <property type="entry name" value="AA_TRNA_LIGASE_II"/>
    <property type="match status" value="1"/>
</dbReference>
<evidence type="ECO:0000256" key="6">
    <source>
        <dbReference type="ARBA" id="ARBA00022741"/>
    </source>
</evidence>
<dbReference type="CDD" id="cd04323">
    <property type="entry name" value="AsnRS_cyto_like_N"/>
    <property type="match status" value="1"/>
</dbReference>
<comment type="similarity">
    <text evidence="2">Belongs to the class-II aminoacyl-tRNA synthetase family.</text>
</comment>
<keyword evidence="14" id="KW-1185">Reference proteome</keyword>
<evidence type="ECO:0000256" key="5">
    <source>
        <dbReference type="ARBA" id="ARBA00022598"/>
    </source>
</evidence>
<dbReference type="Proteomes" id="UP000240830">
    <property type="component" value="Unassembled WGS sequence"/>
</dbReference>
<dbReference type="CDD" id="cd00776">
    <property type="entry name" value="AsxRS_core"/>
    <property type="match status" value="1"/>
</dbReference>
<evidence type="ECO:0000256" key="3">
    <source>
        <dbReference type="ARBA" id="ARBA00012816"/>
    </source>
</evidence>
<dbReference type="InterPro" id="IPR004364">
    <property type="entry name" value="Aa-tRNA-synt_II"/>
</dbReference>
<evidence type="ECO:0000256" key="10">
    <source>
        <dbReference type="ARBA" id="ARBA00029886"/>
    </source>
</evidence>